<evidence type="ECO:0000256" key="7">
    <source>
        <dbReference type="ARBA" id="ARBA00023128"/>
    </source>
</evidence>
<dbReference type="SUPFAM" id="SSF69593">
    <property type="entry name" value="Glycerol-3-phosphate (1)-acyltransferase"/>
    <property type="match status" value="1"/>
</dbReference>
<name>A0A0D2LY10_9CHLO</name>
<keyword evidence="9 14" id="KW-0012">Acyltransferase</keyword>
<sequence length="185" mass="20649">MDALHDSLHGSVLDRDVLSPPWSALGRDLTLGLVSGLGKLLLRGLNTLHVEPDGLQRFRDLTMQREEGIGLLTYSNHTSTFDDPGLPSALLPWWLFWTEHSHGKMRWTMCARDVCFLNDVMRQFFLNGKALPVERGGGAAQPVIGVAARRLAAGDWLHVFPEGRVQPAGDVGAFRQVHWRVMMGW</sequence>
<keyword evidence="8" id="KW-0472">Membrane</keyword>
<dbReference type="EMBL" id="KK103072">
    <property type="protein sequence ID" value="KIY96294.1"/>
    <property type="molecule type" value="Genomic_DNA"/>
</dbReference>
<evidence type="ECO:0000256" key="4">
    <source>
        <dbReference type="ARBA" id="ARBA00022787"/>
    </source>
</evidence>
<organism evidence="14 15">
    <name type="scientific">Monoraphidium neglectum</name>
    <dbReference type="NCBI Taxonomy" id="145388"/>
    <lineage>
        <taxon>Eukaryota</taxon>
        <taxon>Viridiplantae</taxon>
        <taxon>Chlorophyta</taxon>
        <taxon>core chlorophytes</taxon>
        <taxon>Chlorophyceae</taxon>
        <taxon>CS clade</taxon>
        <taxon>Sphaeropleales</taxon>
        <taxon>Selenastraceae</taxon>
        <taxon>Monoraphidium</taxon>
    </lineage>
</organism>
<dbReference type="OrthoDB" id="193467at2759"/>
<evidence type="ECO:0000256" key="6">
    <source>
        <dbReference type="ARBA" id="ARBA00023098"/>
    </source>
</evidence>
<dbReference type="InterPro" id="IPR000872">
    <property type="entry name" value="Tafazzin"/>
</dbReference>
<comment type="catalytic activity">
    <reaction evidence="11">
        <text>1'-[1,2-diacyl-sn-glycero-3-phospho],3'-[1-acyl-sn-glycero-3-phospho]-glycerol + a 1,2-diacyl-sn-glycero-3-phosphocholine = a cardiolipin + a 1-acyl-sn-glycero-3-phosphocholine</text>
        <dbReference type="Rhea" id="RHEA:33731"/>
        <dbReference type="ChEBI" id="CHEBI:57643"/>
        <dbReference type="ChEBI" id="CHEBI:58168"/>
        <dbReference type="ChEBI" id="CHEBI:62237"/>
        <dbReference type="ChEBI" id="CHEBI:64743"/>
    </reaction>
    <physiologicalReaction direction="left-to-right" evidence="11">
        <dbReference type="Rhea" id="RHEA:33732"/>
    </physiologicalReaction>
    <physiologicalReaction direction="right-to-left" evidence="11">
        <dbReference type="Rhea" id="RHEA:33733"/>
    </physiologicalReaction>
</comment>
<keyword evidence="4" id="KW-1000">Mitochondrion outer membrane</keyword>
<evidence type="ECO:0000256" key="2">
    <source>
        <dbReference type="ARBA" id="ARBA00010524"/>
    </source>
</evidence>
<dbReference type="GO" id="GO:0006644">
    <property type="term" value="P:phospholipid metabolic process"/>
    <property type="evidence" value="ECO:0007669"/>
    <property type="project" value="InterPro"/>
</dbReference>
<evidence type="ECO:0000256" key="9">
    <source>
        <dbReference type="ARBA" id="ARBA00023315"/>
    </source>
</evidence>
<evidence type="ECO:0000256" key="8">
    <source>
        <dbReference type="ARBA" id="ARBA00023136"/>
    </source>
</evidence>
<dbReference type="Proteomes" id="UP000054498">
    <property type="component" value="Unassembled WGS sequence"/>
</dbReference>
<dbReference type="STRING" id="145388.A0A0D2LY10"/>
<dbReference type="GO" id="GO:0005741">
    <property type="term" value="C:mitochondrial outer membrane"/>
    <property type="evidence" value="ECO:0007669"/>
    <property type="project" value="UniProtKB-SubCell"/>
</dbReference>
<evidence type="ECO:0000256" key="3">
    <source>
        <dbReference type="ARBA" id="ARBA00022679"/>
    </source>
</evidence>
<gene>
    <name evidence="14" type="ORF">MNEG_11665</name>
</gene>
<protein>
    <recommendedName>
        <fullName evidence="12">Tafazzin family protein</fullName>
    </recommendedName>
</protein>
<dbReference type="GO" id="GO:0005743">
    <property type="term" value="C:mitochondrial inner membrane"/>
    <property type="evidence" value="ECO:0007669"/>
    <property type="project" value="UniProtKB-SubCell"/>
</dbReference>
<evidence type="ECO:0000256" key="5">
    <source>
        <dbReference type="ARBA" id="ARBA00022792"/>
    </source>
</evidence>
<evidence type="ECO:0000256" key="12">
    <source>
        <dbReference type="RuleBase" id="RU365062"/>
    </source>
</evidence>
<evidence type="ECO:0000259" key="13">
    <source>
        <dbReference type="SMART" id="SM00563"/>
    </source>
</evidence>
<evidence type="ECO:0000256" key="1">
    <source>
        <dbReference type="ARBA" id="ARBA00004137"/>
    </source>
</evidence>
<evidence type="ECO:0000313" key="15">
    <source>
        <dbReference type="Proteomes" id="UP000054498"/>
    </source>
</evidence>
<reference evidence="14 15" key="1">
    <citation type="journal article" date="2013" name="BMC Genomics">
        <title>Reconstruction of the lipid metabolism for the microalga Monoraphidium neglectum from its genome sequence reveals characteristics suitable for biofuel production.</title>
        <authorList>
            <person name="Bogen C."/>
            <person name="Al-Dilaimi A."/>
            <person name="Albersmeier A."/>
            <person name="Wichmann J."/>
            <person name="Grundmann M."/>
            <person name="Rupp O."/>
            <person name="Lauersen K.J."/>
            <person name="Blifernez-Klassen O."/>
            <person name="Kalinowski J."/>
            <person name="Goesmann A."/>
            <person name="Mussgnug J.H."/>
            <person name="Kruse O."/>
        </authorList>
    </citation>
    <scope>NUCLEOTIDE SEQUENCE [LARGE SCALE GENOMIC DNA]</scope>
    <source>
        <strain evidence="14 15">SAG 48.87</strain>
    </source>
</reference>
<dbReference type="RefSeq" id="XP_013895314.1">
    <property type="nucleotide sequence ID" value="XM_014039860.1"/>
</dbReference>
<dbReference type="Pfam" id="PF01553">
    <property type="entry name" value="Acyltransferase"/>
    <property type="match status" value="1"/>
</dbReference>
<dbReference type="InterPro" id="IPR002123">
    <property type="entry name" value="Plipid/glycerol_acylTrfase"/>
</dbReference>
<dbReference type="KEGG" id="mng:MNEG_11665"/>
<dbReference type="PRINTS" id="PR00979">
    <property type="entry name" value="TAFAZZIN"/>
</dbReference>
<keyword evidence="15" id="KW-1185">Reference proteome</keyword>
<comment type="similarity">
    <text evidence="2 12">Belongs to the taffazin family.</text>
</comment>
<keyword evidence="6" id="KW-0443">Lipid metabolism</keyword>
<dbReference type="PANTHER" id="PTHR12497">
    <property type="entry name" value="TAZ PROTEIN TAFAZZIN"/>
    <property type="match status" value="1"/>
</dbReference>
<keyword evidence="3 14" id="KW-0808">Transferase</keyword>
<keyword evidence="7" id="KW-0496">Mitochondrion</keyword>
<accession>A0A0D2LY10</accession>
<proteinExistence type="inferred from homology"/>
<dbReference type="PANTHER" id="PTHR12497:SF0">
    <property type="entry name" value="TAFAZZIN"/>
    <property type="match status" value="1"/>
</dbReference>
<evidence type="ECO:0000256" key="11">
    <source>
        <dbReference type="ARBA" id="ARBA00047906"/>
    </source>
</evidence>
<dbReference type="SMART" id="SM00563">
    <property type="entry name" value="PlsC"/>
    <property type="match status" value="1"/>
</dbReference>
<keyword evidence="5" id="KW-0999">Mitochondrion inner membrane</keyword>
<dbReference type="AlphaFoldDB" id="A0A0D2LY10"/>
<comment type="subcellular location">
    <subcellularLocation>
        <location evidence="1">Mitochondrion inner membrane</location>
        <topology evidence="1">Peripheral membrane protein</topology>
        <orientation evidence="1">Intermembrane side</orientation>
    </subcellularLocation>
    <subcellularLocation>
        <location evidence="10">Mitochondrion outer membrane</location>
        <topology evidence="10">Peripheral membrane protein</topology>
        <orientation evidence="10">Intermembrane side</orientation>
    </subcellularLocation>
</comment>
<evidence type="ECO:0000313" key="14">
    <source>
        <dbReference type="EMBL" id="KIY96294.1"/>
    </source>
</evidence>
<dbReference type="GeneID" id="25728950"/>
<feature type="domain" description="Phospholipid/glycerol acyltransferase" evidence="13">
    <location>
        <begin position="71"/>
        <end position="181"/>
    </location>
</feature>
<dbReference type="GO" id="GO:0008374">
    <property type="term" value="F:O-acyltransferase activity"/>
    <property type="evidence" value="ECO:0007669"/>
    <property type="project" value="TreeGrafter"/>
</dbReference>
<evidence type="ECO:0000256" key="10">
    <source>
        <dbReference type="ARBA" id="ARBA00024323"/>
    </source>
</evidence>